<dbReference type="Proteomes" id="UP001529510">
    <property type="component" value="Unassembled WGS sequence"/>
</dbReference>
<keyword evidence="4" id="KW-1185">Reference proteome</keyword>
<organism evidence="3 4">
    <name type="scientific">Cirrhinus mrigala</name>
    <name type="common">Mrigala</name>
    <dbReference type="NCBI Taxonomy" id="683832"/>
    <lineage>
        <taxon>Eukaryota</taxon>
        <taxon>Metazoa</taxon>
        <taxon>Chordata</taxon>
        <taxon>Craniata</taxon>
        <taxon>Vertebrata</taxon>
        <taxon>Euteleostomi</taxon>
        <taxon>Actinopterygii</taxon>
        <taxon>Neopterygii</taxon>
        <taxon>Teleostei</taxon>
        <taxon>Ostariophysi</taxon>
        <taxon>Cypriniformes</taxon>
        <taxon>Cyprinidae</taxon>
        <taxon>Labeoninae</taxon>
        <taxon>Labeonini</taxon>
        <taxon>Cirrhinus</taxon>
    </lineage>
</organism>
<sequence>HVHPSLRIKTSSYNSSSKVSSTSAPDLGSEAALIQGNMNVAAASAAAVSAQNTSIIDLAEGITPHQPANFRFPGRQFGKETFSRSFNTNWFSKWRWLHYIEEGDRVVCFSCVKAVEKRLINEDSVRFDSSFVKGGFTNWRKATEKFNEHEKSKLHCNVIEKIAVAGQNTPITAILSDAARQA</sequence>
<dbReference type="SMART" id="SM00597">
    <property type="entry name" value="ZnF_TTF"/>
    <property type="match status" value="1"/>
</dbReference>
<dbReference type="AlphaFoldDB" id="A0ABD0MIC5"/>
<protein>
    <recommendedName>
        <fullName evidence="2">TTF-type domain-containing protein</fullName>
    </recommendedName>
</protein>
<dbReference type="EMBL" id="JAMKFB020000312">
    <property type="protein sequence ID" value="KAL0149948.1"/>
    <property type="molecule type" value="Genomic_DNA"/>
</dbReference>
<feature type="non-terminal residue" evidence="3">
    <location>
        <position position="1"/>
    </location>
</feature>
<accession>A0ABD0MIC5</accession>
<name>A0ABD0MIC5_CIRMR</name>
<feature type="region of interest" description="Disordered" evidence="1">
    <location>
        <begin position="1"/>
        <end position="22"/>
    </location>
</feature>
<evidence type="ECO:0000313" key="4">
    <source>
        <dbReference type="Proteomes" id="UP001529510"/>
    </source>
</evidence>
<gene>
    <name evidence="3" type="ORF">M9458_054780</name>
</gene>
<feature type="compositionally biased region" description="Low complexity" evidence="1">
    <location>
        <begin position="11"/>
        <end position="22"/>
    </location>
</feature>
<comment type="caution">
    <text evidence="3">The sequence shown here is derived from an EMBL/GenBank/DDBJ whole genome shotgun (WGS) entry which is preliminary data.</text>
</comment>
<evidence type="ECO:0000256" key="1">
    <source>
        <dbReference type="SAM" id="MobiDB-lite"/>
    </source>
</evidence>
<evidence type="ECO:0000313" key="3">
    <source>
        <dbReference type="EMBL" id="KAL0149948.1"/>
    </source>
</evidence>
<dbReference type="InterPro" id="IPR006580">
    <property type="entry name" value="Znf_TTF"/>
</dbReference>
<proteinExistence type="predicted"/>
<feature type="domain" description="TTF-type" evidence="2">
    <location>
        <begin position="82"/>
        <end position="171"/>
    </location>
</feature>
<reference evidence="3 4" key="1">
    <citation type="submission" date="2024-05" db="EMBL/GenBank/DDBJ databases">
        <title>Genome sequencing and assembly of Indian major carp, Cirrhinus mrigala (Hamilton, 1822).</title>
        <authorList>
            <person name="Mohindra V."/>
            <person name="Chowdhury L.M."/>
            <person name="Lal K."/>
            <person name="Jena J.K."/>
        </authorList>
    </citation>
    <scope>NUCLEOTIDE SEQUENCE [LARGE SCALE GENOMIC DNA]</scope>
    <source>
        <strain evidence="3">CM1030</strain>
        <tissue evidence="3">Blood</tissue>
    </source>
</reference>
<evidence type="ECO:0000259" key="2">
    <source>
        <dbReference type="SMART" id="SM00597"/>
    </source>
</evidence>